<keyword evidence="5" id="KW-1185">Reference proteome</keyword>
<accession>A0A1I1N6C0</accession>
<keyword evidence="1" id="KW-0175">Coiled coil</keyword>
<evidence type="ECO:0000313" key="4">
    <source>
        <dbReference type="EMBL" id="SFC91038.1"/>
    </source>
</evidence>
<sequence>MSLLNEYMKKEQLLKQLRDELQQLEQDQRLKGELEFKEKLEQLMKTHDKTAADVIEILDPAGDQPVTRQSSSTASESQSAGRRKRKLKVYRNPHTGEVVETRGGNQKTLKAWKEEYGNDTVEQWLERTE</sequence>
<dbReference type="Proteomes" id="UP000199046">
    <property type="component" value="Unassembled WGS sequence"/>
</dbReference>
<name>A0A1I1N6C0_9GAMM</name>
<evidence type="ECO:0000256" key="2">
    <source>
        <dbReference type="SAM" id="MobiDB-lite"/>
    </source>
</evidence>
<evidence type="ECO:0000313" key="5">
    <source>
        <dbReference type="Proteomes" id="UP000199046"/>
    </source>
</evidence>
<feature type="compositionally biased region" description="Low complexity" evidence="2">
    <location>
        <begin position="69"/>
        <end position="80"/>
    </location>
</feature>
<proteinExistence type="predicted"/>
<feature type="compositionally biased region" description="Basic residues" evidence="2">
    <location>
        <begin position="81"/>
        <end position="91"/>
    </location>
</feature>
<evidence type="ECO:0000259" key="3">
    <source>
        <dbReference type="Pfam" id="PF22055"/>
    </source>
</evidence>
<feature type="region of interest" description="Disordered" evidence="2">
    <location>
        <begin position="56"/>
        <end position="103"/>
    </location>
</feature>
<organism evidence="4 5">
    <name type="scientific">Kushneria avicenniae</name>
    <dbReference type="NCBI Taxonomy" id="402385"/>
    <lineage>
        <taxon>Bacteria</taxon>
        <taxon>Pseudomonadati</taxon>
        <taxon>Pseudomonadota</taxon>
        <taxon>Gammaproteobacteria</taxon>
        <taxon>Oceanospirillales</taxon>
        <taxon>Halomonadaceae</taxon>
        <taxon>Kushneria</taxon>
    </lineage>
</organism>
<dbReference type="EMBL" id="FOLY01000010">
    <property type="protein sequence ID" value="SFC91038.1"/>
    <property type="molecule type" value="Genomic_DNA"/>
</dbReference>
<evidence type="ECO:0000256" key="1">
    <source>
        <dbReference type="SAM" id="Coils"/>
    </source>
</evidence>
<feature type="coiled-coil region" evidence="1">
    <location>
        <begin position="4"/>
        <end position="34"/>
    </location>
</feature>
<dbReference type="NCBIfam" id="NF041859">
    <property type="entry name" value="silencer_MvaTU"/>
    <property type="match status" value="1"/>
</dbReference>
<dbReference type="OrthoDB" id="6367018at2"/>
<dbReference type="AlphaFoldDB" id="A0A1I1N6C0"/>
<dbReference type="RefSeq" id="WP_090136170.1">
    <property type="nucleotide sequence ID" value="NZ_FOLY01000010.1"/>
</dbReference>
<feature type="domain" description="MvaT DNA-binding" evidence="3">
    <location>
        <begin position="88"/>
        <end position="124"/>
    </location>
</feature>
<dbReference type="CDD" id="cd16170">
    <property type="entry name" value="MvaT_DBD"/>
    <property type="match status" value="1"/>
</dbReference>
<dbReference type="InterPro" id="IPR035616">
    <property type="entry name" value="MvaT_DBD"/>
</dbReference>
<dbReference type="Pfam" id="PF22055">
    <property type="entry name" value="MvaT_DBD"/>
    <property type="match status" value="1"/>
</dbReference>
<reference evidence="5" key="1">
    <citation type="submission" date="2016-10" db="EMBL/GenBank/DDBJ databases">
        <authorList>
            <person name="Varghese N."/>
            <person name="Submissions S."/>
        </authorList>
    </citation>
    <scope>NUCLEOTIDE SEQUENCE [LARGE SCALE GENOMIC DNA]</scope>
    <source>
        <strain evidence="5">DSM 23439</strain>
    </source>
</reference>
<protein>
    <submittedName>
        <fullName evidence="4">H-NS histone family protein</fullName>
    </submittedName>
</protein>
<gene>
    <name evidence="4" type="ORF">SAMN05421848_3256</name>
</gene>